<organism evidence="2 3">
    <name type="scientific">Luteimonas salinilitoris</name>
    <dbReference type="NCBI Taxonomy" id="3237697"/>
    <lineage>
        <taxon>Bacteria</taxon>
        <taxon>Pseudomonadati</taxon>
        <taxon>Pseudomonadota</taxon>
        <taxon>Gammaproteobacteria</taxon>
        <taxon>Lysobacterales</taxon>
        <taxon>Lysobacteraceae</taxon>
        <taxon>Luteimonas</taxon>
    </lineage>
</organism>
<proteinExistence type="predicted"/>
<dbReference type="Proteomes" id="UP001566331">
    <property type="component" value="Unassembled WGS sequence"/>
</dbReference>
<evidence type="ECO:0000256" key="1">
    <source>
        <dbReference type="SAM" id="MobiDB-lite"/>
    </source>
</evidence>
<reference evidence="2 3" key="1">
    <citation type="submission" date="2024-07" db="EMBL/GenBank/DDBJ databases">
        <title>Luteimonas salilacus sp. nov., isolated from the shore soil of Salt Lake in Tibet of China.</title>
        <authorList>
            <person name="Zhang X."/>
            <person name="Li A."/>
        </authorList>
    </citation>
    <scope>NUCLEOTIDE SEQUENCE [LARGE SCALE GENOMIC DNA]</scope>
    <source>
        <strain evidence="2 3">B3-2-R+30</strain>
    </source>
</reference>
<protein>
    <submittedName>
        <fullName evidence="2">Uncharacterized protein</fullName>
    </submittedName>
</protein>
<evidence type="ECO:0000313" key="3">
    <source>
        <dbReference type="Proteomes" id="UP001566331"/>
    </source>
</evidence>
<dbReference type="RefSeq" id="WP_370564421.1">
    <property type="nucleotide sequence ID" value="NZ_JBFWIB010000008.1"/>
</dbReference>
<sequence>MNAIRTGRDGDTDRSAAAAAVGLVWSLPAQAASSNAHDSAHAARAAGRITGRTGSPG</sequence>
<feature type="region of interest" description="Disordered" evidence="1">
    <location>
        <begin position="30"/>
        <end position="57"/>
    </location>
</feature>
<gene>
    <name evidence="2" type="ORF">AB6713_09025</name>
</gene>
<evidence type="ECO:0000313" key="2">
    <source>
        <dbReference type="EMBL" id="MEZ0474760.1"/>
    </source>
</evidence>
<comment type="caution">
    <text evidence="2">The sequence shown here is derived from an EMBL/GenBank/DDBJ whole genome shotgun (WGS) entry which is preliminary data.</text>
</comment>
<feature type="compositionally biased region" description="Low complexity" evidence="1">
    <location>
        <begin position="30"/>
        <end position="46"/>
    </location>
</feature>
<keyword evidence="3" id="KW-1185">Reference proteome</keyword>
<dbReference type="EMBL" id="JBFWIC010000010">
    <property type="protein sequence ID" value="MEZ0474760.1"/>
    <property type="molecule type" value="Genomic_DNA"/>
</dbReference>
<accession>A0ABV4HPU8</accession>
<name>A0ABV4HPU8_9GAMM</name>